<feature type="compositionally biased region" description="Basic and acidic residues" evidence="1">
    <location>
        <begin position="117"/>
        <end position="128"/>
    </location>
</feature>
<gene>
    <name evidence="2" type="ORF">OTU49_017477</name>
</gene>
<comment type="caution">
    <text evidence="2">The sequence shown here is derived from an EMBL/GenBank/DDBJ whole genome shotgun (WGS) entry which is preliminary data.</text>
</comment>
<accession>A0AAW0WA48</accession>
<feature type="non-terminal residue" evidence="2">
    <location>
        <position position="277"/>
    </location>
</feature>
<evidence type="ECO:0000256" key="1">
    <source>
        <dbReference type="SAM" id="MobiDB-lite"/>
    </source>
</evidence>
<feature type="compositionally biased region" description="Basic and acidic residues" evidence="1">
    <location>
        <begin position="238"/>
        <end position="251"/>
    </location>
</feature>
<feature type="region of interest" description="Disordered" evidence="1">
    <location>
        <begin position="117"/>
        <end position="277"/>
    </location>
</feature>
<sequence length="277" mass="29168">MGDAGGTGVVDPQEAVDQLFGAGRARVVDAVTSTKVTEREMILVNGVPVQLVGEDGEALKAALLAGRLPDQALVNRVLASVLGAELRGVTKVESNLTMTSRVTTRDTLTVHQNGRIVDERSTESHLDTSLHGTCADTLPPISTPSMFSSPPTSNFSCSSTPSSLSSSPSPRPPSRNSTKSPSPYTAATTNTVTSTPSSARNSPSTSRLSRSSSSSRGKSKSSSSLSPDLVEALTRTSLADHSRPKNGEYVRLRQVHKPTIFGTVADDHSPRDNTTKR</sequence>
<keyword evidence="3" id="KW-1185">Reference proteome</keyword>
<dbReference type="Proteomes" id="UP001445076">
    <property type="component" value="Unassembled WGS sequence"/>
</dbReference>
<protein>
    <submittedName>
        <fullName evidence="2">Uncharacterized protein</fullName>
    </submittedName>
</protein>
<name>A0AAW0WA48_CHEQU</name>
<proteinExistence type="predicted"/>
<dbReference type="AlphaFoldDB" id="A0AAW0WA48"/>
<reference evidence="2 3" key="1">
    <citation type="journal article" date="2024" name="BMC Genomics">
        <title>Genome assembly of redclaw crayfish (Cherax quadricarinatus) provides insights into its immune adaptation and hypoxia tolerance.</title>
        <authorList>
            <person name="Liu Z."/>
            <person name="Zheng J."/>
            <person name="Li H."/>
            <person name="Fang K."/>
            <person name="Wang S."/>
            <person name="He J."/>
            <person name="Zhou D."/>
            <person name="Weng S."/>
            <person name="Chi M."/>
            <person name="Gu Z."/>
            <person name="He J."/>
            <person name="Li F."/>
            <person name="Wang M."/>
        </authorList>
    </citation>
    <scope>NUCLEOTIDE SEQUENCE [LARGE SCALE GENOMIC DNA]</scope>
    <source>
        <strain evidence="2">ZL_2023a</strain>
    </source>
</reference>
<feature type="compositionally biased region" description="Low complexity" evidence="1">
    <location>
        <begin position="139"/>
        <end position="227"/>
    </location>
</feature>
<feature type="compositionally biased region" description="Basic and acidic residues" evidence="1">
    <location>
        <begin position="265"/>
        <end position="277"/>
    </location>
</feature>
<dbReference type="EMBL" id="JARKIK010000075">
    <property type="protein sequence ID" value="KAK8727697.1"/>
    <property type="molecule type" value="Genomic_DNA"/>
</dbReference>
<evidence type="ECO:0000313" key="2">
    <source>
        <dbReference type="EMBL" id="KAK8727697.1"/>
    </source>
</evidence>
<organism evidence="2 3">
    <name type="scientific">Cherax quadricarinatus</name>
    <name type="common">Australian red claw crayfish</name>
    <dbReference type="NCBI Taxonomy" id="27406"/>
    <lineage>
        <taxon>Eukaryota</taxon>
        <taxon>Metazoa</taxon>
        <taxon>Ecdysozoa</taxon>
        <taxon>Arthropoda</taxon>
        <taxon>Crustacea</taxon>
        <taxon>Multicrustacea</taxon>
        <taxon>Malacostraca</taxon>
        <taxon>Eumalacostraca</taxon>
        <taxon>Eucarida</taxon>
        <taxon>Decapoda</taxon>
        <taxon>Pleocyemata</taxon>
        <taxon>Astacidea</taxon>
        <taxon>Parastacoidea</taxon>
        <taxon>Parastacidae</taxon>
        <taxon>Cherax</taxon>
    </lineage>
</organism>
<evidence type="ECO:0000313" key="3">
    <source>
        <dbReference type="Proteomes" id="UP001445076"/>
    </source>
</evidence>